<dbReference type="AlphaFoldDB" id="A0A8D0FB48"/>
<comment type="subcellular location">
    <subcellularLocation>
        <location evidence="1">Membrane</location>
        <topology evidence="1">Multi-pass membrane protein</topology>
    </subcellularLocation>
</comment>
<evidence type="ECO:0000256" key="4">
    <source>
        <dbReference type="ARBA" id="ARBA00023136"/>
    </source>
</evidence>
<reference evidence="8" key="2">
    <citation type="submission" date="2025-09" db="UniProtKB">
        <authorList>
            <consortium name="Ensembl"/>
        </authorList>
    </citation>
    <scope>IDENTIFICATION</scope>
</reference>
<feature type="region of interest" description="Disordered" evidence="5">
    <location>
        <begin position="69"/>
        <end position="146"/>
    </location>
</feature>
<reference evidence="8" key="1">
    <citation type="submission" date="2025-08" db="UniProtKB">
        <authorList>
            <consortium name="Ensembl"/>
        </authorList>
    </citation>
    <scope>IDENTIFICATION</scope>
</reference>
<dbReference type="InterPro" id="IPR000626">
    <property type="entry name" value="Ubiquitin-like_dom"/>
</dbReference>
<evidence type="ECO:0000259" key="7">
    <source>
        <dbReference type="PROSITE" id="PS50053"/>
    </source>
</evidence>
<dbReference type="GO" id="GO:0016020">
    <property type="term" value="C:membrane"/>
    <property type="evidence" value="ECO:0007669"/>
    <property type="project" value="UniProtKB-SubCell"/>
</dbReference>
<dbReference type="PANTHER" id="PTHR14557">
    <property type="entry name" value="PROTEIN C7ORF21"/>
    <property type="match status" value="1"/>
</dbReference>
<dbReference type="InterPro" id="IPR040352">
    <property type="entry name" value="TMUB1/2"/>
</dbReference>
<keyword evidence="2 6" id="KW-0812">Transmembrane</keyword>
<dbReference type="PROSITE" id="PS50053">
    <property type="entry name" value="UBIQUITIN_2"/>
    <property type="match status" value="1"/>
</dbReference>
<feature type="transmembrane region" description="Helical" evidence="6">
    <location>
        <begin position="273"/>
        <end position="296"/>
    </location>
</feature>
<dbReference type="Ensembl" id="ENSSOCT00000014728.1">
    <property type="protein sequence ID" value="ENSSOCP00000014352.1"/>
    <property type="gene ID" value="ENSSOCG00000010868.1"/>
</dbReference>
<evidence type="ECO:0000313" key="8">
    <source>
        <dbReference type="Ensembl" id="ENSSOCP00000014352.1"/>
    </source>
</evidence>
<dbReference type="SUPFAM" id="SSF54236">
    <property type="entry name" value="Ubiquitin-like"/>
    <property type="match status" value="1"/>
</dbReference>
<protein>
    <submittedName>
        <fullName evidence="8">Transmembrane and ubiquitin like domain containing 2</fullName>
    </submittedName>
</protein>
<evidence type="ECO:0000256" key="3">
    <source>
        <dbReference type="ARBA" id="ARBA00022989"/>
    </source>
</evidence>
<dbReference type="PANTHER" id="PTHR14557:SF4">
    <property type="entry name" value="TRANSMEMBRANE AND UBIQUITIN-LIKE DOMAIN-CONTAINING PROTEIN 2"/>
    <property type="match status" value="1"/>
</dbReference>
<dbReference type="Gene3D" id="3.10.20.90">
    <property type="entry name" value="Phosphatidylinositol 3-kinase Catalytic Subunit, Chain A, domain 1"/>
    <property type="match status" value="1"/>
</dbReference>
<evidence type="ECO:0000256" key="5">
    <source>
        <dbReference type="SAM" id="MobiDB-lite"/>
    </source>
</evidence>
<accession>A0A8D0FB48</accession>
<evidence type="ECO:0000256" key="1">
    <source>
        <dbReference type="ARBA" id="ARBA00004141"/>
    </source>
</evidence>
<name>A0A8D0FB48_STROC</name>
<dbReference type="SMART" id="SM00213">
    <property type="entry name" value="UBQ"/>
    <property type="match status" value="1"/>
</dbReference>
<proteinExistence type="predicted"/>
<evidence type="ECO:0000313" key="9">
    <source>
        <dbReference type="Proteomes" id="UP000694551"/>
    </source>
</evidence>
<sequence>MEPPAATFIRGVGDEVTVVAGVVVLVLALVLAWLSTYVADSGNQLLGTIVAAGDAAVLRLGDVERYVGTAGAAEAPEPPRVPENTEEKTEEEGGAASGPVAEQGDSGSPPDPGLERLLDIQNLPKQTSATEPSGLGSQGGPPAAGGSDLCSGFIKIRLKFLNDTEEVAMVRPEDTVGVLKSKYFPGQENQMKFIYRGQLLQDQGQTLRSLHITDNCVIHCHRSRSATAPLPDPGATIPDAGGFPLGTENMMVPTVMVVLAIVWYFRFNYRQLFTAPATVSLIGVAVLVSFLMFGIYGQ</sequence>
<feature type="transmembrane region" description="Helical" evidence="6">
    <location>
        <begin position="18"/>
        <end position="39"/>
    </location>
</feature>
<keyword evidence="3 6" id="KW-1133">Transmembrane helix</keyword>
<keyword evidence="9" id="KW-1185">Reference proteome</keyword>
<organism evidence="8 9">
    <name type="scientific">Strix occidentalis caurina</name>
    <name type="common">northern spotted owl</name>
    <dbReference type="NCBI Taxonomy" id="311401"/>
    <lineage>
        <taxon>Eukaryota</taxon>
        <taxon>Metazoa</taxon>
        <taxon>Chordata</taxon>
        <taxon>Craniata</taxon>
        <taxon>Vertebrata</taxon>
        <taxon>Euteleostomi</taxon>
        <taxon>Archelosauria</taxon>
        <taxon>Archosauria</taxon>
        <taxon>Dinosauria</taxon>
        <taxon>Saurischia</taxon>
        <taxon>Theropoda</taxon>
        <taxon>Coelurosauria</taxon>
        <taxon>Aves</taxon>
        <taxon>Neognathae</taxon>
        <taxon>Neoaves</taxon>
        <taxon>Telluraves</taxon>
        <taxon>Strigiformes</taxon>
        <taxon>Strigidae</taxon>
        <taxon>Strix</taxon>
    </lineage>
</organism>
<dbReference type="GO" id="GO:0036503">
    <property type="term" value="P:ERAD pathway"/>
    <property type="evidence" value="ECO:0007669"/>
    <property type="project" value="InterPro"/>
</dbReference>
<dbReference type="Proteomes" id="UP000694551">
    <property type="component" value="Unplaced"/>
</dbReference>
<evidence type="ECO:0000256" key="2">
    <source>
        <dbReference type="ARBA" id="ARBA00022692"/>
    </source>
</evidence>
<feature type="domain" description="Ubiquitin-like" evidence="7">
    <location>
        <begin position="154"/>
        <end position="219"/>
    </location>
</feature>
<evidence type="ECO:0000256" key="6">
    <source>
        <dbReference type="SAM" id="Phobius"/>
    </source>
</evidence>
<dbReference type="InterPro" id="IPR029071">
    <property type="entry name" value="Ubiquitin-like_domsf"/>
</dbReference>
<keyword evidence="4 6" id="KW-0472">Membrane</keyword>
<feature type="transmembrane region" description="Helical" evidence="6">
    <location>
        <begin position="250"/>
        <end position="267"/>
    </location>
</feature>
<dbReference type="Pfam" id="PF00240">
    <property type="entry name" value="ubiquitin"/>
    <property type="match status" value="1"/>
</dbReference>
<dbReference type="CDD" id="cd17132">
    <property type="entry name" value="Ubl_TMUB2"/>
    <property type="match status" value="1"/>
</dbReference>